<dbReference type="Gene3D" id="3.40.50.1110">
    <property type="entry name" value="SGNH hydrolase"/>
    <property type="match status" value="1"/>
</dbReference>
<organism evidence="6 7">
    <name type="scientific">Momordica charantia</name>
    <name type="common">Bitter gourd</name>
    <name type="synonym">Balsam pear</name>
    <dbReference type="NCBI Taxonomy" id="3673"/>
    <lineage>
        <taxon>Eukaryota</taxon>
        <taxon>Viridiplantae</taxon>
        <taxon>Streptophyta</taxon>
        <taxon>Embryophyta</taxon>
        <taxon>Tracheophyta</taxon>
        <taxon>Spermatophyta</taxon>
        <taxon>Magnoliopsida</taxon>
        <taxon>eudicotyledons</taxon>
        <taxon>Gunneridae</taxon>
        <taxon>Pentapetalae</taxon>
        <taxon>rosids</taxon>
        <taxon>fabids</taxon>
        <taxon>Cucurbitales</taxon>
        <taxon>Cucurbitaceae</taxon>
        <taxon>Momordiceae</taxon>
        <taxon>Momordica</taxon>
    </lineage>
</organism>
<evidence type="ECO:0000313" key="6">
    <source>
        <dbReference type="Proteomes" id="UP000504603"/>
    </source>
</evidence>
<keyword evidence="2 5" id="KW-0732">Signal</keyword>
<dbReference type="GeneID" id="111012455"/>
<dbReference type="RefSeq" id="XP_022142303.1">
    <property type="nucleotide sequence ID" value="XM_022286611.1"/>
</dbReference>
<accession>A0A6J1CMY9</accession>
<evidence type="ECO:0000256" key="1">
    <source>
        <dbReference type="ARBA" id="ARBA00008668"/>
    </source>
</evidence>
<evidence type="ECO:0000313" key="7">
    <source>
        <dbReference type="RefSeq" id="XP_022142303.1"/>
    </source>
</evidence>
<evidence type="ECO:0000256" key="5">
    <source>
        <dbReference type="SAM" id="SignalP"/>
    </source>
</evidence>
<comment type="similarity">
    <text evidence="1">Belongs to the 'GDSL' lipolytic enzyme family.</text>
</comment>
<name>A0A6J1CMY9_MOMCH</name>
<dbReference type="InterPro" id="IPR036514">
    <property type="entry name" value="SGNH_hydro_sf"/>
</dbReference>
<dbReference type="SUPFAM" id="SSF52266">
    <property type="entry name" value="SGNH hydrolase"/>
    <property type="match status" value="1"/>
</dbReference>
<keyword evidence="3" id="KW-0378">Hydrolase</keyword>
<evidence type="ECO:0000256" key="4">
    <source>
        <dbReference type="ARBA" id="ARBA00023180"/>
    </source>
</evidence>
<dbReference type="KEGG" id="mcha:111012455"/>
<protein>
    <submittedName>
        <fullName evidence="7">GDSL esterase/lipase At1g28600</fullName>
    </submittedName>
</protein>
<feature type="signal peptide" evidence="5">
    <location>
        <begin position="1"/>
        <end position="24"/>
    </location>
</feature>
<dbReference type="GO" id="GO:0016788">
    <property type="term" value="F:hydrolase activity, acting on ester bonds"/>
    <property type="evidence" value="ECO:0007669"/>
    <property type="project" value="InterPro"/>
</dbReference>
<dbReference type="PANTHER" id="PTHR22835:SF670">
    <property type="entry name" value="GDSL-LIKE LIPASE_ACYLHYDROLASE"/>
    <property type="match status" value="1"/>
</dbReference>
<gene>
    <name evidence="7" type="primary">LOC111012455</name>
</gene>
<dbReference type="AlphaFoldDB" id="A0A6J1CMY9"/>
<keyword evidence="4" id="KW-0325">Glycoprotein</keyword>
<feature type="chain" id="PRO_5026919573" evidence="5">
    <location>
        <begin position="25"/>
        <end position="394"/>
    </location>
</feature>
<dbReference type="CDD" id="cd01837">
    <property type="entry name" value="SGNH_plant_lipase_like"/>
    <property type="match status" value="1"/>
</dbReference>
<sequence>MDSSNSSSIISLIIFSIAVSSAFAFAPRASGCGYSSIFNFGDSLSDTGNLFDECSSGEPHKSCFAPYGETFFRRPTGRCSDGRLILDFIAESLGLPLVQPYLGVRRKGITAEDFEKGLNFAVAGATALDASFLRENMSCKVHTNYSLAVQLEWFRDAYSSVCRSSSTARCREILKSSLVLVGEIGGNDYNDPFFERRSFEDIKSLVPLVVKQIASTIIELIKLGAETLMVPGNLPIGCNPTYLKLYGTSVKNSENGCLEWLNEFSEYHNELLKEELKQIRANYPHVHLIYADYHNSAMRFFNAPQDFGFTNTLQSCLVLEDQTSKKHTNYGILPPKFKTVCADPSKYVCWDGIHLTEAAYRAIAIGLLQGPYTIPQITTSCISQNATTNLPQLL</sequence>
<keyword evidence="6" id="KW-1185">Reference proteome</keyword>
<evidence type="ECO:0000256" key="3">
    <source>
        <dbReference type="ARBA" id="ARBA00022801"/>
    </source>
</evidence>
<dbReference type="OrthoDB" id="1600564at2759"/>
<reference evidence="7" key="1">
    <citation type="submission" date="2025-08" db="UniProtKB">
        <authorList>
            <consortium name="RefSeq"/>
        </authorList>
    </citation>
    <scope>IDENTIFICATION</scope>
    <source>
        <strain evidence="7">OHB3-1</strain>
    </source>
</reference>
<dbReference type="Pfam" id="PF00657">
    <property type="entry name" value="Lipase_GDSL"/>
    <property type="match status" value="1"/>
</dbReference>
<evidence type="ECO:0000256" key="2">
    <source>
        <dbReference type="ARBA" id="ARBA00022729"/>
    </source>
</evidence>
<dbReference type="InterPro" id="IPR035669">
    <property type="entry name" value="SGNH_plant_lipase-like"/>
</dbReference>
<dbReference type="Proteomes" id="UP000504603">
    <property type="component" value="Unplaced"/>
</dbReference>
<dbReference type="PANTHER" id="PTHR22835">
    <property type="entry name" value="ZINC FINGER FYVE DOMAIN CONTAINING PROTEIN"/>
    <property type="match status" value="1"/>
</dbReference>
<proteinExistence type="inferred from homology"/>
<dbReference type="InterPro" id="IPR001087">
    <property type="entry name" value="GDSL"/>
</dbReference>